<evidence type="ECO:0000313" key="5">
    <source>
        <dbReference type="Proteomes" id="UP000626109"/>
    </source>
</evidence>
<dbReference type="Pfam" id="PF06762">
    <property type="entry name" value="LMF1"/>
    <property type="match status" value="1"/>
</dbReference>
<accession>A0A813LF46</accession>
<dbReference type="EMBL" id="CAJNNW010034440">
    <property type="protein sequence ID" value="CAE8722715.1"/>
    <property type="molecule type" value="Genomic_DNA"/>
</dbReference>
<feature type="transmembrane region" description="Helical" evidence="2">
    <location>
        <begin position="280"/>
        <end position="300"/>
    </location>
</feature>
<keyword evidence="2" id="KW-0472">Membrane</keyword>
<dbReference type="GO" id="GO:0005789">
    <property type="term" value="C:endoplasmic reticulum membrane"/>
    <property type="evidence" value="ECO:0007669"/>
    <property type="project" value="TreeGrafter"/>
</dbReference>
<dbReference type="Proteomes" id="UP000626109">
    <property type="component" value="Unassembled WGS sequence"/>
</dbReference>
<dbReference type="PANTHER" id="PTHR14463:SF5">
    <property type="entry name" value="LIPASE MATURATION FACTOR 2"/>
    <property type="match status" value="1"/>
</dbReference>
<dbReference type="PANTHER" id="PTHR14463">
    <property type="entry name" value="LIPASE MATURATION FACTOR"/>
    <property type="match status" value="1"/>
</dbReference>
<feature type="transmembrane region" description="Helical" evidence="2">
    <location>
        <begin position="197"/>
        <end position="217"/>
    </location>
</feature>
<feature type="transmembrane region" description="Helical" evidence="2">
    <location>
        <begin position="377"/>
        <end position="396"/>
    </location>
</feature>
<reference evidence="4" key="1">
    <citation type="submission" date="2021-02" db="EMBL/GenBank/DDBJ databases">
        <authorList>
            <person name="Dougan E. K."/>
            <person name="Rhodes N."/>
            <person name="Thang M."/>
            <person name="Chan C."/>
        </authorList>
    </citation>
    <scope>NUCLEOTIDE SEQUENCE</scope>
</reference>
<gene>
    <name evidence="4" type="ORF">PGLA2088_LOCUS42719</name>
</gene>
<keyword evidence="2" id="KW-0812">Transmembrane</keyword>
<comment type="caution">
    <text evidence="4">The sequence shown here is derived from an EMBL/GenBank/DDBJ whole genome shotgun (WGS) entry which is preliminary data.</text>
</comment>
<dbReference type="AlphaFoldDB" id="A0A813LF46"/>
<feature type="compositionally biased region" description="Basic residues" evidence="1">
    <location>
        <begin position="503"/>
        <end position="514"/>
    </location>
</feature>
<feature type="transmembrane region" description="Helical" evidence="2">
    <location>
        <begin position="21"/>
        <end position="42"/>
    </location>
</feature>
<feature type="domain" description="Lipase maturation factor 1/2 N-terminal" evidence="3">
    <location>
        <begin position="192"/>
        <end position="344"/>
    </location>
</feature>
<name>A0A813LF46_POLGL</name>
<feature type="transmembrane region" description="Helical" evidence="2">
    <location>
        <begin position="152"/>
        <end position="176"/>
    </location>
</feature>
<dbReference type="InterPro" id="IPR057434">
    <property type="entry name" value="LMF1/2_N"/>
</dbReference>
<organism evidence="4 5">
    <name type="scientific">Polarella glacialis</name>
    <name type="common">Dinoflagellate</name>
    <dbReference type="NCBI Taxonomy" id="89957"/>
    <lineage>
        <taxon>Eukaryota</taxon>
        <taxon>Sar</taxon>
        <taxon>Alveolata</taxon>
        <taxon>Dinophyceae</taxon>
        <taxon>Suessiales</taxon>
        <taxon>Suessiaceae</taxon>
        <taxon>Polarella</taxon>
    </lineage>
</organism>
<keyword evidence="2" id="KW-1133">Transmembrane helix</keyword>
<feature type="transmembrane region" description="Helical" evidence="2">
    <location>
        <begin position="312"/>
        <end position="331"/>
    </location>
</feature>
<evidence type="ECO:0000256" key="2">
    <source>
        <dbReference type="SAM" id="Phobius"/>
    </source>
</evidence>
<dbReference type="GO" id="GO:0051604">
    <property type="term" value="P:protein maturation"/>
    <property type="evidence" value="ECO:0007669"/>
    <property type="project" value="InterPro"/>
</dbReference>
<proteinExistence type="predicted"/>
<feature type="region of interest" description="Disordered" evidence="1">
    <location>
        <begin position="485"/>
        <end position="514"/>
    </location>
</feature>
<protein>
    <recommendedName>
        <fullName evidence="3">Lipase maturation factor 1/2 N-terminal domain-containing protein</fullName>
    </recommendedName>
</protein>
<evidence type="ECO:0000313" key="4">
    <source>
        <dbReference type="EMBL" id="CAE8722715.1"/>
    </source>
</evidence>
<evidence type="ECO:0000256" key="1">
    <source>
        <dbReference type="SAM" id="MobiDB-lite"/>
    </source>
</evidence>
<dbReference type="InterPro" id="IPR009613">
    <property type="entry name" value="LMF"/>
</dbReference>
<sequence>MGRSIAMASDQPHDRQQVGTYRGCYLSCMGAVYFVAFASHYLQYPGLLGADGLLPAGQQWRQVRSQFQDSETSTSRSCLSGLYLDLEPVLGWWTQGLLAGAAGQLPRLDLSLDVWPSTSLNQGLLRSFFRYPSWLWFLDALGLHVDQALEGVALLGALLGLLAVFGVHHAIVFLLLHGAYLTLYLAGQRWLGFQWDIFLLETGALTVLYCPLFGLSVRSPFPPGAWLLRVLLVKFMYMNGVVKVTADCPTWQNLTALEYHLASTCLPTSEAWCVHQLPPFLLRLGVAFMFVVELAAPWLLLCPVRTARRLGVIVQALLQIGIIATGNYNWFNFQSLILLLPAWDADNYGDAGDCCSEGRGPLLCRALLWPLKLCSRFWSSLLGRVMALLATCSFLARASASMFRIRLVGGDDPGALQLASSFLQDPIRAVTTDYLRIEANFGVEEVHRLSKFLLSSKALNCLFLLIALSCLRFAAVPFSSHVTTSSKATEMPRRGGGGAHGRAPGRVHRRRLHR</sequence>
<evidence type="ECO:0000259" key="3">
    <source>
        <dbReference type="Pfam" id="PF06762"/>
    </source>
</evidence>